<dbReference type="InterPro" id="IPR015421">
    <property type="entry name" value="PyrdxlP-dep_Trfase_major"/>
</dbReference>
<accession>A0AA38PWD8</accession>
<dbReference type="GO" id="GO:0030170">
    <property type="term" value="F:pyridoxal phosphate binding"/>
    <property type="evidence" value="ECO:0007669"/>
    <property type="project" value="InterPro"/>
</dbReference>
<organism evidence="9 11">
    <name type="scientific">Lentinula detonsa</name>
    <dbReference type="NCBI Taxonomy" id="2804962"/>
    <lineage>
        <taxon>Eukaryota</taxon>
        <taxon>Fungi</taxon>
        <taxon>Dikarya</taxon>
        <taxon>Basidiomycota</taxon>
        <taxon>Agaricomycotina</taxon>
        <taxon>Agaricomycetes</taxon>
        <taxon>Agaricomycetidae</taxon>
        <taxon>Agaricales</taxon>
        <taxon>Marasmiineae</taxon>
        <taxon>Omphalotaceae</taxon>
        <taxon>Lentinula</taxon>
    </lineage>
</organism>
<dbReference type="PROSITE" id="PS00599">
    <property type="entry name" value="AA_TRANSFER_CLASS_2"/>
    <property type="match status" value="1"/>
</dbReference>
<dbReference type="SUPFAM" id="SSF53383">
    <property type="entry name" value="PLP-dependent transferases"/>
    <property type="match status" value="1"/>
</dbReference>
<evidence type="ECO:0000313" key="9">
    <source>
        <dbReference type="EMBL" id="KAJ3746349.1"/>
    </source>
</evidence>
<name>A0A9W8TZL2_9AGAR</name>
<dbReference type="Gene3D" id="3.90.1150.10">
    <property type="entry name" value="Aspartate Aminotransferase, domain 1"/>
    <property type="match status" value="2"/>
</dbReference>
<comment type="catalytic activity">
    <reaction evidence="6">
        <text>L-serine + hexadecanoyl-CoA + H(+) = 3-oxosphinganine + CO2 + CoA</text>
        <dbReference type="Rhea" id="RHEA:14761"/>
        <dbReference type="ChEBI" id="CHEBI:15378"/>
        <dbReference type="ChEBI" id="CHEBI:16526"/>
        <dbReference type="ChEBI" id="CHEBI:33384"/>
        <dbReference type="ChEBI" id="CHEBI:57287"/>
        <dbReference type="ChEBI" id="CHEBI:57379"/>
        <dbReference type="ChEBI" id="CHEBI:58299"/>
        <dbReference type="EC" id="2.3.1.50"/>
    </reaction>
</comment>
<dbReference type="GO" id="GO:0016020">
    <property type="term" value="C:membrane"/>
    <property type="evidence" value="ECO:0007669"/>
    <property type="project" value="GOC"/>
</dbReference>
<evidence type="ECO:0000256" key="5">
    <source>
        <dbReference type="ARBA" id="ARBA00022898"/>
    </source>
</evidence>
<dbReference type="InterPro" id="IPR004839">
    <property type="entry name" value="Aminotransferase_I/II_large"/>
</dbReference>
<feature type="compositionally biased region" description="Low complexity" evidence="7">
    <location>
        <begin position="58"/>
        <end position="75"/>
    </location>
</feature>
<evidence type="ECO:0000256" key="6">
    <source>
        <dbReference type="ARBA" id="ARBA00048528"/>
    </source>
</evidence>
<dbReference type="Proteomes" id="UP001163850">
    <property type="component" value="Unassembled WGS sequence"/>
</dbReference>
<dbReference type="Gene3D" id="3.40.640.10">
    <property type="entry name" value="Type I PLP-dependent aspartate aminotransferase-like (Major domain)"/>
    <property type="match status" value="1"/>
</dbReference>
<dbReference type="GO" id="GO:0017059">
    <property type="term" value="C:serine palmitoyltransferase complex"/>
    <property type="evidence" value="ECO:0007669"/>
    <property type="project" value="TreeGrafter"/>
</dbReference>
<dbReference type="AlphaFoldDB" id="A0A9W8TZL2"/>
<comment type="caution">
    <text evidence="9">The sequence shown here is derived from an EMBL/GenBank/DDBJ whole genome shotgun (WGS) entry which is preliminary data.</text>
</comment>
<dbReference type="EMBL" id="MU802038">
    <property type="protein sequence ID" value="KAJ3983008.1"/>
    <property type="molecule type" value="Genomic_DNA"/>
</dbReference>
<feature type="compositionally biased region" description="Polar residues" evidence="7">
    <location>
        <begin position="15"/>
        <end position="36"/>
    </location>
</feature>
<comment type="cofactor">
    <cofactor evidence="1">
        <name>pyridoxal 5'-phosphate</name>
        <dbReference type="ChEBI" id="CHEBI:597326"/>
    </cofactor>
</comment>
<keyword evidence="5" id="KW-0663">Pyridoxal phosphate</keyword>
<gene>
    <name evidence="9" type="ORF">DFH05DRAFT_1484822</name>
    <name evidence="10" type="ORF">F5890DRAFT_1525857</name>
</gene>
<dbReference type="PANTHER" id="PTHR13693">
    <property type="entry name" value="CLASS II AMINOTRANSFERASE/8-AMINO-7-OXONONANOATE SYNTHASE"/>
    <property type="match status" value="1"/>
</dbReference>
<evidence type="ECO:0000313" key="10">
    <source>
        <dbReference type="EMBL" id="KAJ3983008.1"/>
    </source>
</evidence>
<feature type="domain" description="Aminotransferase class I/classII large" evidence="8">
    <location>
        <begin position="242"/>
        <end position="492"/>
    </location>
</feature>
<dbReference type="GO" id="GO:0046512">
    <property type="term" value="P:sphingosine biosynthetic process"/>
    <property type="evidence" value="ECO:0007669"/>
    <property type="project" value="TreeGrafter"/>
</dbReference>
<dbReference type="PANTHER" id="PTHR13693:SF3">
    <property type="entry name" value="LD36009P"/>
    <property type="match status" value="1"/>
</dbReference>
<evidence type="ECO:0000256" key="7">
    <source>
        <dbReference type="SAM" id="MobiDB-lite"/>
    </source>
</evidence>
<dbReference type="GO" id="GO:0004758">
    <property type="term" value="F:serine C-palmitoyltransferase activity"/>
    <property type="evidence" value="ECO:0007669"/>
    <property type="project" value="UniProtKB-EC"/>
</dbReference>
<accession>A0A9W8TZL2</accession>
<reference evidence="9 11" key="3">
    <citation type="journal article" date="2023" name="Proc. Natl. Acad. Sci. U.S.A.">
        <title>A global phylogenomic analysis of the shiitake genus Lentinula.</title>
        <authorList>
            <person name="Sierra-Patev S."/>
            <person name="Min B."/>
            <person name="Naranjo-Ortiz M."/>
            <person name="Looney B."/>
            <person name="Konkel Z."/>
            <person name="Slot J.C."/>
            <person name="Sakamoto Y."/>
            <person name="Steenwyk J.L."/>
            <person name="Rokas A."/>
            <person name="Carro J."/>
            <person name="Camarero S."/>
            <person name="Ferreira P."/>
            <person name="Molpeceres G."/>
            <person name="Ruiz-Duenas F.J."/>
            <person name="Serrano A."/>
            <person name="Henrissat B."/>
            <person name="Drula E."/>
            <person name="Hughes K.W."/>
            <person name="Mata J.L."/>
            <person name="Ishikawa N.K."/>
            <person name="Vargas-Isla R."/>
            <person name="Ushijima S."/>
            <person name="Smith C.A."/>
            <person name="Donoghue J."/>
            <person name="Ahrendt S."/>
            <person name="Andreopoulos W."/>
            <person name="He G."/>
            <person name="LaButti K."/>
            <person name="Lipzen A."/>
            <person name="Ng V."/>
            <person name="Riley R."/>
            <person name="Sandor L."/>
            <person name="Barry K."/>
            <person name="Martinez A.T."/>
            <person name="Xiao Y."/>
            <person name="Gibbons J.G."/>
            <person name="Terashima K."/>
            <person name="Grigoriev I.V."/>
            <person name="Hibbett D."/>
        </authorList>
    </citation>
    <scope>NUCLEOTIDE SEQUENCE [LARGE SCALE GENOMIC DNA]</scope>
    <source>
        <strain evidence="9 11">TFB7810</strain>
    </source>
</reference>
<dbReference type="CDD" id="cd06454">
    <property type="entry name" value="KBL_like"/>
    <property type="match status" value="1"/>
</dbReference>
<keyword evidence="11" id="KW-1185">Reference proteome</keyword>
<keyword evidence="4" id="KW-0808">Transferase</keyword>
<dbReference type="GO" id="GO:0046513">
    <property type="term" value="P:ceramide biosynthetic process"/>
    <property type="evidence" value="ECO:0007669"/>
    <property type="project" value="TreeGrafter"/>
</dbReference>
<proteinExistence type="inferred from homology"/>
<feature type="region of interest" description="Disordered" evidence="7">
    <location>
        <begin position="1"/>
        <end position="77"/>
    </location>
</feature>
<dbReference type="Proteomes" id="UP001142393">
    <property type="component" value="Unassembled WGS sequence"/>
</dbReference>
<dbReference type="EC" id="2.3.1.50" evidence="3"/>
<dbReference type="EMBL" id="JANVFU010000004">
    <property type="protein sequence ID" value="KAJ3746349.1"/>
    <property type="molecule type" value="Genomic_DNA"/>
</dbReference>
<dbReference type="InterPro" id="IPR015424">
    <property type="entry name" value="PyrdxlP-dep_Trfase"/>
</dbReference>
<evidence type="ECO:0000259" key="8">
    <source>
        <dbReference type="Pfam" id="PF00155"/>
    </source>
</evidence>
<protein>
    <recommendedName>
        <fullName evidence="3">serine C-palmitoyltransferase</fullName>
        <ecNumber evidence="3">2.3.1.50</ecNumber>
    </recommendedName>
</protein>
<comment type="similarity">
    <text evidence="2">Belongs to the class-II pyridoxal-phosphate-dependent aminotransferase family.</text>
</comment>
<dbReference type="InterPro" id="IPR050087">
    <property type="entry name" value="AON_synthase_class-II"/>
</dbReference>
<reference evidence="10" key="2">
    <citation type="submission" date="2022-08" db="EMBL/GenBank/DDBJ databases">
        <authorList>
            <consortium name="DOE Joint Genome Institute"/>
            <person name="Min B."/>
            <person name="Riley R."/>
            <person name="Sierra-Patev S."/>
            <person name="Naranjo-Ortiz M."/>
            <person name="Looney B."/>
            <person name="Konkel Z."/>
            <person name="Slot J.C."/>
            <person name="Sakamoto Y."/>
            <person name="Steenwyk J.L."/>
            <person name="Rokas A."/>
            <person name="Carro J."/>
            <person name="Camarero S."/>
            <person name="Ferreira P."/>
            <person name="Molpeceres G."/>
            <person name="Ruiz-Duenas F.J."/>
            <person name="Serrano A."/>
            <person name="Henrissat B."/>
            <person name="Drula E."/>
            <person name="Hughes K.W."/>
            <person name="Mata J.L."/>
            <person name="Ishikawa N.K."/>
            <person name="Vargas-Isla R."/>
            <person name="Ushijima S."/>
            <person name="Smith C.A."/>
            <person name="Ahrendt S."/>
            <person name="Andreopoulos W."/>
            <person name="He G."/>
            <person name="Labutti K."/>
            <person name="Lipzen A."/>
            <person name="Ng V."/>
            <person name="Sandor L."/>
            <person name="Barry K."/>
            <person name="Martinez A.T."/>
            <person name="Xiao Y."/>
            <person name="Gibbons J.G."/>
            <person name="Terashima K."/>
            <person name="Hibbett D.S."/>
            <person name="Grigoriev I.V."/>
        </authorList>
    </citation>
    <scope>NUCLEOTIDE SEQUENCE</scope>
    <source>
        <strain evidence="10">TFB7829</strain>
    </source>
</reference>
<sequence>MPASSYPTSPMALNRGSSPTSSIFKKQKNSSSSPPTAASYLSALSQADARARNAQRGTPTSTPALSISSSLTSSTEDTVLAEEDTADSDGLAVPVGKPPNSEQLYTTVHTEFGHCYNEEYRNISQHPLGAPIVRHVDQEPPYYILFSTYISYLILIVLGHMRDFLGKRFHSYSYRHLMPHDGYAPLNSDFDSFYTRRLKQRMDECFLQPVTGVAGRTILLLDRYTPDYNHTQIMLETRTRALNISSYNYLGFAQARGGCADAVEEGMKRYGVTSCGSRLEGGSSDLHILAESVVAKFVGMEAAVISSMGFATNSTFIPALVSKGCLVISDELNHASIRFGVRNSGAHVRMFKHNDMKALESLLREVISQGQPKTHRPWKKILLIVEGMYSMEGTMVDLPTVLKLKEKYKFYLFVDEAHSIGAIGPHGRGVCDYFSVDPRKVDVLMGTFTKSFGASGGYISGNTALIDRLRIRGYSGAYSEAITPPVLTQIIASMASIMSIDASVGLAVSVNKLGLPSSSSSSSTIHQVTEYHHPGPISQRTLPHWLSLPPPLASGAEGLMRLRRLSFNSYYLHRGLDKLGFITYGHPSSPIVPLLIFNPAKMIMFHRMMKDRKTPIVIVVVAYPATPLVTSRVRFCVSASHTKEDIDSVLRACDEIGDVLDLKHGLSKGERWSVNEVCERAVELVHIPDNEH</sequence>
<evidence type="ECO:0000313" key="11">
    <source>
        <dbReference type="Proteomes" id="UP001142393"/>
    </source>
</evidence>
<feature type="domain" description="Aminotransferase class I/classII large" evidence="8">
    <location>
        <begin position="560"/>
        <end position="652"/>
    </location>
</feature>
<evidence type="ECO:0000256" key="1">
    <source>
        <dbReference type="ARBA" id="ARBA00001933"/>
    </source>
</evidence>
<reference evidence="9" key="1">
    <citation type="submission" date="2022-08" db="EMBL/GenBank/DDBJ databases">
        <authorList>
            <consortium name="DOE Joint Genome Institute"/>
            <person name="Min B."/>
            <person name="Sierra-Patev S."/>
            <person name="Naranjo-Ortiz M."/>
            <person name="Looney B."/>
            <person name="Konkel Z."/>
            <person name="Slot J.C."/>
            <person name="Sakamoto Y."/>
            <person name="Steenwyk J.L."/>
            <person name="Rokas A."/>
            <person name="Carro J."/>
            <person name="Camarero S."/>
            <person name="Ferreira P."/>
            <person name="Molpeceres G."/>
            <person name="Ruiz-duenas F.J."/>
            <person name="Serrano A."/>
            <person name="Henrissat B."/>
            <person name="Drula E."/>
            <person name="Hughes K.W."/>
            <person name="Mata J.L."/>
            <person name="Ishikawa N.K."/>
            <person name="Vargas-Isla R."/>
            <person name="Ushijima S."/>
            <person name="Smith C.A."/>
            <person name="Ahrendt S."/>
            <person name="Andreopoulos W."/>
            <person name="He G."/>
            <person name="LaButti K."/>
            <person name="Lipzen A."/>
            <person name="Ng V."/>
            <person name="Riley R."/>
            <person name="Sandor L."/>
            <person name="Barry K."/>
            <person name="Martinez A.T."/>
            <person name="Xiao Y."/>
            <person name="Gibbons J.G."/>
            <person name="Terashima K."/>
            <person name="Hibbett D.S."/>
            <person name="Grigoriev I.V."/>
        </authorList>
    </citation>
    <scope>NUCLEOTIDE SEQUENCE</scope>
    <source>
        <strain evidence="9">TFB7810</strain>
    </source>
</reference>
<dbReference type="InterPro" id="IPR001917">
    <property type="entry name" value="Aminotrans_II_pyridoxalP_BS"/>
</dbReference>
<dbReference type="Pfam" id="PF00155">
    <property type="entry name" value="Aminotran_1_2"/>
    <property type="match status" value="2"/>
</dbReference>
<dbReference type="InterPro" id="IPR015422">
    <property type="entry name" value="PyrdxlP-dep_Trfase_small"/>
</dbReference>
<evidence type="ECO:0000256" key="3">
    <source>
        <dbReference type="ARBA" id="ARBA00013220"/>
    </source>
</evidence>
<evidence type="ECO:0000256" key="4">
    <source>
        <dbReference type="ARBA" id="ARBA00022679"/>
    </source>
</evidence>
<evidence type="ECO:0000256" key="2">
    <source>
        <dbReference type="ARBA" id="ARBA00008392"/>
    </source>
</evidence>